<dbReference type="EMBL" id="MGFU01000001">
    <property type="protein sequence ID" value="OGM14793.1"/>
    <property type="molecule type" value="Genomic_DNA"/>
</dbReference>
<organism evidence="2 3">
    <name type="scientific">Candidatus Woesebacteria bacterium RBG_16_39_8b</name>
    <dbReference type="NCBI Taxonomy" id="1802482"/>
    <lineage>
        <taxon>Bacteria</taxon>
        <taxon>Candidatus Woeseibacteriota</taxon>
    </lineage>
</organism>
<evidence type="ECO:0000313" key="3">
    <source>
        <dbReference type="Proteomes" id="UP000179013"/>
    </source>
</evidence>
<sequence length="67" mass="7628">MSAIIGSQQDKIEYYKSEAAEMRRKANEYRNIGNDPEAKRLENLAKDAEESAVALENELREIGKRDA</sequence>
<name>A0A1F7XII4_9BACT</name>
<protein>
    <submittedName>
        <fullName evidence="2">Uncharacterized protein</fullName>
    </submittedName>
</protein>
<reference evidence="2 3" key="1">
    <citation type="journal article" date="2016" name="Nat. Commun.">
        <title>Thousands of microbial genomes shed light on interconnected biogeochemical processes in an aquifer system.</title>
        <authorList>
            <person name="Anantharaman K."/>
            <person name="Brown C.T."/>
            <person name="Hug L.A."/>
            <person name="Sharon I."/>
            <person name="Castelle C.J."/>
            <person name="Probst A.J."/>
            <person name="Thomas B.C."/>
            <person name="Singh A."/>
            <person name="Wilkins M.J."/>
            <person name="Karaoz U."/>
            <person name="Brodie E.L."/>
            <person name="Williams K.H."/>
            <person name="Hubbard S.S."/>
            <person name="Banfield J.F."/>
        </authorList>
    </citation>
    <scope>NUCLEOTIDE SEQUENCE [LARGE SCALE GENOMIC DNA]</scope>
</reference>
<evidence type="ECO:0000313" key="2">
    <source>
        <dbReference type="EMBL" id="OGM14793.1"/>
    </source>
</evidence>
<dbReference type="AlphaFoldDB" id="A0A1F7XII4"/>
<comment type="caution">
    <text evidence="2">The sequence shown here is derived from an EMBL/GenBank/DDBJ whole genome shotgun (WGS) entry which is preliminary data.</text>
</comment>
<feature type="coiled-coil region" evidence="1">
    <location>
        <begin position="12"/>
        <end position="65"/>
    </location>
</feature>
<accession>A0A1F7XII4</accession>
<evidence type="ECO:0000256" key="1">
    <source>
        <dbReference type="SAM" id="Coils"/>
    </source>
</evidence>
<dbReference type="Proteomes" id="UP000179013">
    <property type="component" value="Unassembled WGS sequence"/>
</dbReference>
<keyword evidence="1" id="KW-0175">Coiled coil</keyword>
<proteinExistence type="predicted"/>
<gene>
    <name evidence="2" type="ORF">A2V80_01440</name>
</gene>